<evidence type="ECO:0000256" key="11">
    <source>
        <dbReference type="ARBA" id="ARBA00023146"/>
    </source>
</evidence>
<dbReference type="PANTHER" id="PTHR10890">
    <property type="entry name" value="CYSTEINYL-TRNA SYNTHETASE"/>
    <property type="match status" value="1"/>
</dbReference>
<evidence type="ECO:0000313" key="15">
    <source>
        <dbReference type="Proteomes" id="UP000321085"/>
    </source>
</evidence>
<dbReference type="OrthoDB" id="9815130at2"/>
<dbReference type="Pfam" id="PF23493">
    <property type="entry name" value="CysS_C"/>
    <property type="match status" value="1"/>
</dbReference>
<comment type="similarity">
    <text evidence="2 12">Belongs to the class-I aminoacyl-tRNA synthetase family.</text>
</comment>
<evidence type="ECO:0000256" key="9">
    <source>
        <dbReference type="ARBA" id="ARBA00022840"/>
    </source>
</evidence>
<dbReference type="Pfam" id="PF09190">
    <property type="entry name" value="DALR_2"/>
    <property type="match status" value="1"/>
</dbReference>
<dbReference type="NCBIfam" id="TIGR00435">
    <property type="entry name" value="cysS"/>
    <property type="match status" value="1"/>
</dbReference>
<feature type="short sequence motif" description="'HIGH' region" evidence="12">
    <location>
        <begin position="31"/>
        <end position="41"/>
    </location>
</feature>
<feature type="binding site" evidence="12">
    <location>
        <position position="238"/>
    </location>
    <ligand>
        <name>Zn(2+)</name>
        <dbReference type="ChEBI" id="CHEBI:29105"/>
    </ligand>
</feature>
<organism evidence="14 15">
    <name type="scientific">Microvirga aerophila</name>
    <dbReference type="NCBI Taxonomy" id="670291"/>
    <lineage>
        <taxon>Bacteria</taxon>
        <taxon>Pseudomonadati</taxon>
        <taxon>Pseudomonadota</taxon>
        <taxon>Alphaproteobacteria</taxon>
        <taxon>Hyphomicrobiales</taxon>
        <taxon>Methylobacteriaceae</taxon>
        <taxon>Microvirga</taxon>
    </lineage>
</organism>
<dbReference type="InterPro" id="IPR056411">
    <property type="entry name" value="CysS_C"/>
</dbReference>
<evidence type="ECO:0000313" key="14">
    <source>
        <dbReference type="EMBL" id="GEO12965.1"/>
    </source>
</evidence>
<dbReference type="Pfam" id="PF01406">
    <property type="entry name" value="tRNA-synt_1e"/>
    <property type="match status" value="1"/>
</dbReference>
<feature type="short sequence motif" description="'KMSKS' region" evidence="12">
    <location>
        <begin position="267"/>
        <end position="271"/>
    </location>
</feature>
<dbReference type="InterPro" id="IPR015803">
    <property type="entry name" value="Cys-tRNA-ligase"/>
</dbReference>
<dbReference type="SUPFAM" id="SSF47323">
    <property type="entry name" value="Anticodon-binding domain of a subclass of class I aminoacyl-tRNA synthetases"/>
    <property type="match status" value="1"/>
</dbReference>
<dbReference type="HAMAP" id="MF_00041">
    <property type="entry name" value="Cys_tRNA_synth"/>
    <property type="match status" value="1"/>
</dbReference>
<protein>
    <recommendedName>
        <fullName evidence="12">Cysteine--tRNA ligase</fullName>
        <ecNumber evidence="12">6.1.1.16</ecNumber>
    </recommendedName>
    <alternativeName>
        <fullName evidence="12">Cysteinyl-tRNA synthetase</fullName>
        <shortName evidence="12">CysRS</shortName>
    </alternativeName>
</protein>
<dbReference type="InterPro" id="IPR009080">
    <property type="entry name" value="tRNAsynth_Ia_anticodon-bd"/>
</dbReference>
<dbReference type="GO" id="GO:0008270">
    <property type="term" value="F:zinc ion binding"/>
    <property type="evidence" value="ECO:0007669"/>
    <property type="project" value="UniProtKB-UniRule"/>
</dbReference>
<keyword evidence="11 12" id="KW-0030">Aminoacyl-tRNA synthetase</keyword>
<dbReference type="AlphaFoldDB" id="A0A512BM36"/>
<dbReference type="EMBL" id="BJYU01000004">
    <property type="protein sequence ID" value="GEO12965.1"/>
    <property type="molecule type" value="Genomic_DNA"/>
</dbReference>
<keyword evidence="4 12" id="KW-0963">Cytoplasm</keyword>
<evidence type="ECO:0000256" key="7">
    <source>
        <dbReference type="ARBA" id="ARBA00022741"/>
    </source>
</evidence>
<evidence type="ECO:0000256" key="5">
    <source>
        <dbReference type="ARBA" id="ARBA00022598"/>
    </source>
</evidence>
<comment type="caution">
    <text evidence="14">The sequence shown here is derived from an EMBL/GenBank/DDBJ whole genome shotgun (WGS) entry which is preliminary data.</text>
</comment>
<evidence type="ECO:0000256" key="6">
    <source>
        <dbReference type="ARBA" id="ARBA00022723"/>
    </source>
</evidence>
<sequence length="453" mass="50857">MNLRLHNSMTQTVEPFVPQDPHRITMYVCGPTVYDTPHLGNARPAVVFDVLFRLLQHHYPQVVYARNFTDVDDKIMERARADGDRISDLTERTIQDYHEVTEALGVLRPTHEPRATGAIDRMLDMISRLIDRGHAYEAEGHVLFHVPSYPAHGLLSRHLQEDLEAGARVDPAAYKRHPSDFVMWKPSTVDQPGWDGPYGRGRPGWHIECSAMIEAVLGYTIDIHGGGADLRFPHHDCEISQSQCAHDGDPLARYWIHNGMLLIDGEKMAKSAGNFTTVRDVLNQGVPGAVIRLALLMAHYRSPLDWTQQLLREAATTLQGWHRALDDIAANQVTKGHHAPVLEALASDLNTPLAIAEMHWLARDLMTGNPKDRVAIAAAMREAGSILGFDLYNNDQFLRGHVDEEVRALIVQRTDARKEGNFAESDRIRDALRAKGVVLEDTPNGTTWYKDLK</sequence>
<dbReference type="GO" id="GO:0006423">
    <property type="term" value="P:cysteinyl-tRNA aminoacylation"/>
    <property type="evidence" value="ECO:0007669"/>
    <property type="project" value="UniProtKB-UniRule"/>
</dbReference>
<dbReference type="InterPro" id="IPR014729">
    <property type="entry name" value="Rossmann-like_a/b/a_fold"/>
</dbReference>
<comment type="cofactor">
    <cofactor evidence="12">
        <name>Zn(2+)</name>
        <dbReference type="ChEBI" id="CHEBI:29105"/>
    </cofactor>
    <text evidence="12">Binds 1 zinc ion per subunit.</text>
</comment>
<dbReference type="Proteomes" id="UP000321085">
    <property type="component" value="Unassembled WGS sequence"/>
</dbReference>
<keyword evidence="5 12" id="KW-0436">Ligase</keyword>
<feature type="domain" description="Cysteinyl-tRNA synthetase class Ia DALR" evidence="13">
    <location>
        <begin position="340"/>
        <end position="398"/>
    </location>
</feature>
<dbReference type="PANTHER" id="PTHR10890:SF3">
    <property type="entry name" value="CYSTEINE--TRNA LIGASE, CYTOPLASMIC"/>
    <property type="match status" value="1"/>
</dbReference>
<keyword evidence="7 12" id="KW-0547">Nucleotide-binding</keyword>
<evidence type="ECO:0000256" key="10">
    <source>
        <dbReference type="ARBA" id="ARBA00022917"/>
    </source>
</evidence>
<proteinExistence type="inferred from homology"/>
<gene>
    <name evidence="14" type="primary">cysS_1</name>
    <name evidence="12" type="synonym">cysS</name>
    <name evidence="14" type="ORF">MAE02_06610</name>
</gene>
<comment type="subcellular location">
    <subcellularLocation>
        <location evidence="1 12">Cytoplasm</location>
    </subcellularLocation>
</comment>
<dbReference type="RefSeq" id="WP_114185137.1">
    <property type="nucleotide sequence ID" value="NZ_BJYU01000004.1"/>
</dbReference>
<dbReference type="GO" id="GO:0004817">
    <property type="term" value="F:cysteine-tRNA ligase activity"/>
    <property type="evidence" value="ECO:0007669"/>
    <property type="project" value="UniProtKB-UniRule"/>
</dbReference>
<dbReference type="SUPFAM" id="SSF52374">
    <property type="entry name" value="Nucleotidylyl transferase"/>
    <property type="match status" value="1"/>
</dbReference>
<evidence type="ECO:0000256" key="3">
    <source>
        <dbReference type="ARBA" id="ARBA00011245"/>
    </source>
</evidence>
<dbReference type="SMART" id="SM00840">
    <property type="entry name" value="DALR_2"/>
    <property type="match status" value="1"/>
</dbReference>
<evidence type="ECO:0000256" key="12">
    <source>
        <dbReference type="HAMAP-Rule" id="MF_00041"/>
    </source>
</evidence>
<keyword evidence="9 12" id="KW-0067">ATP-binding</keyword>
<feature type="binding site" evidence="12">
    <location>
        <position position="29"/>
    </location>
    <ligand>
        <name>Zn(2+)</name>
        <dbReference type="ChEBI" id="CHEBI:29105"/>
    </ligand>
</feature>
<comment type="catalytic activity">
    <reaction evidence="12">
        <text>tRNA(Cys) + L-cysteine + ATP = L-cysteinyl-tRNA(Cys) + AMP + diphosphate</text>
        <dbReference type="Rhea" id="RHEA:17773"/>
        <dbReference type="Rhea" id="RHEA-COMP:9661"/>
        <dbReference type="Rhea" id="RHEA-COMP:9679"/>
        <dbReference type="ChEBI" id="CHEBI:30616"/>
        <dbReference type="ChEBI" id="CHEBI:33019"/>
        <dbReference type="ChEBI" id="CHEBI:35235"/>
        <dbReference type="ChEBI" id="CHEBI:78442"/>
        <dbReference type="ChEBI" id="CHEBI:78517"/>
        <dbReference type="ChEBI" id="CHEBI:456215"/>
        <dbReference type="EC" id="6.1.1.16"/>
    </reaction>
</comment>
<dbReference type="GO" id="GO:0005524">
    <property type="term" value="F:ATP binding"/>
    <property type="evidence" value="ECO:0007669"/>
    <property type="project" value="UniProtKB-UniRule"/>
</dbReference>
<reference evidence="14 15" key="1">
    <citation type="submission" date="2019-07" db="EMBL/GenBank/DDBJ databases">
        <title>Whole genome shotgun sequence of Microvirga aerophila NBRC 106136.</title>
        <authorList>
            <person name="Hosoyama A."/>
            <person name="Uohara A."/>
            <person name="Ohji S."/>
            <person name="Ichikawa N."/>
        </authorList>
    </citation>
    <scope>NUCLEOTIDE SEQUENCE [LARGE SCALE GENOMIC DNA]</scope>
    <source>
        <strain evidence="14 15">NBRC 106136</strain>
    </source>
</reference>
<evidence type="ECO:0000256" key="4">
    <source>
        <dbReference type="ARBA" id="ARBA00022490"/>
    </source>
</evidence>
<name>A0A512BM36_9HYPH</name>
<dbReference type="PRINTS" id="PR00983">
    <property type="entry name" value="TRNASYNTHCYS"/>
</dbReference>
<dbReference type="GO" id="GO:0005829">
    <property type="term" value="C:cytosol"/>
    <property type="evidence" value="ECO:0007669"/>
    <property type="project" value="TreeGrafter"/>
</dbReference>
<evidence type="ECO:0000256" key="8">
    <source>
        <dbReference type="ARBA" id="ARBA00022833"/>
    </source>
</evidence>
<evidence type="ECO:0000256" key="2">
    <source>
        <dbReference type="ARBA" id="ARBA00005594"/>
    </source>
</evidence>
<dbReference type="Gene3D" id="1.20.120.1910">
    <property type="entry name" value="Cysteine-tRNA ligase, C-terminal anti-codon recognition domain"/>
    <property type="match status" value="1"/>
</dbReference>
<comment type="subunit">
    <text evidence="3 12">Monomer.</text>
</comment>
<keyword evidence="15" id="KW-1185">Reference proteome</keyword>
<dbReference type="InterPro" id="IPR032678">
    <property type="entry name" value="tRNA-synt_1_cat_dom"/>
</dbReference>
<dbReference type="EC" id="6.1.1.16" evidence="12"/>
<feature type="binding site" evidence="12">
    <location>
        <position position="209"/>
    </location>
    <ligand>
        <name>Zn(2+)</name>
        <dbReference type="ChEBI" id="CHEBI:29105"/>
    </ligand>
</feature>
<feature type="binding site" evidence="12">
    <location>
        <position position="234"/>
    </location>
    <ligand>
        <name>Zn(2+)</name>
        <dbReference type="ChEBI" id="CHEBI:29105"/>
    </ligand>
</feature>
<dbReference type="CDD" id="cd00672">
    <property type="entry name" value="CysRS_core"/>
    <property type="match status" value="1"/>
</dbReference>
<feature type="binding site" evidence="12">
    <location>
        <position position="270"/>
    </location>
    <ligand>
        <name>ATP</name>
        <dbReference type="ChEBI" id="CHEBI:30616"/>
    </ligand>
</feature>
<evidence type="ECO:0000256" key="1">
    <source>
        <dbReference type="ARBA" id="ARBA00004496"/>
    </source>
</evidence>
<keyword evidence="10 12" id="KW-0648">Protein biosynthesis</keyword>
<dbReference type="Gene3D" id="3.40.50.620">
    <property type="entry name" value="HUPs"/>
    <property type="match status" value="1"/>
</dbReference>
<dbReference type="InterPro" id="IPR024909">
    <property type="entry name" value="Cys-tRNA/MSH_ligase"/>
</dbReference>
<keyword evidence="8 12" id="KW-0862">Zinc</keyword>
<dbReference type="InterPro" id="IPR015273">
    <property type="entry name" value="Cys-tRNA-synt_Ia_DALR"/>
</dbReference>
<accession>A0A512BM36</accession>
<evidence type="ECO:0000259" key="13">
    <source>
        <dbReference type="SMART" id="SM00840"/>
    </source>
</evidence>
<keyword evidence="6 12" id="KW-0479">Metal-binding</keyword>